<sequence>MYEALLVPVVLGKPSPETHKKIAREHDSDNISLIELRKSIVKEIKNLEVQDPTDRIAVVKRKKLCFDCLGSYLAKECKSHNTRRKCNKNHHTSLCGDRFVAEQKSQLVMSESQYGDKAVPVVMHTSLTVRQNSNVLLKTAIASVHFEQNYAAANILFDEDAQRSFIIETLARKLNVKATEKETVQLAAFEDVMSSYGREKY</sequence>
<evidence type="ECO:0000313" key="1">
    <source>
        <dbReference type="EMBL" id="VDI63161.1"/>
    </source>
</evidence>
<gene>
    <name evidence="1" type="ORF">MGAL_10B040434</name>
</gene>
<comment type="caution">
    <text evidence="1">The sequence shown here is derived from an EMBL/GenBank/DDBJ whole genome shotgun (WGS) entry which is preliminary data.</text>
</comment>
<dbReference type="EMBL" id="UYJE01008347">
    <property type="protein sequence ID" value="VDI63161.1"/>
    <property type="molecule type" value="Genomic_DNA"/>
</dbReference>
<proteinExistence type="predicted"/>
<name>A0A8B6GFB4_MYTGA</name>
<keyword evidence="2" id="KW-1185">Reference proteome</keyword>
<protein>
    <submittedName>
        <fullName evidence="1">Uncharacterized protein</fullName>
    </submittedName>
</protein>
<reference evidence="1" key="1">
    <citation type="submission" date="2018-11" db="EMBL/GenBank/DDBJ databases">
        <authorList>
            <person name="Alioto T."/>
            <person name="Alioto T."/>
        </authorList>
    </citation>
    <scope>NUCLEOTIDE SEQUENCE</scope>
</reference>
<dbReference type="OrthoDB" id="6155266at2759"/>
<dbReference type="Proteomes" id="UP000596742">
    <property type="component" value="Unassembled WGS sequence"/>
</dbReference>
<evidence type="ECO:0000313" key="2">
    <source>
        <dbReference type="Proteomes" id="UP000596742"/>
    </source>
</evidence>
<accession>A0A8B6GFB4</accession>
<organism evidence="1 2">
    <name type="scientific">Mytilus galloprovincialis</name>
    <name type="common">Mediterranean mussel</name>
    <dbReference type="NCBI Taxonomy" id="29158"/>
    <lineage>
        <taxon>Eukaryota</taxon>
        <taxon>Metazoa</taxon>
        <taxon>Spiralia</taxon>
        <taxon>Lophotrochozoa</taxon>
        <taxon>Mollusca</taxon>
        <taxon>Bivalvia</taxon>
        <taxon>Autobranchia</taxon>
        <taxon>Pteriomorphia</taxon>
        <taxon>Mytilida</taxon>
        <taxon>Mytiloidea</taxon>
        <taxon>Mytilidae</taxon>
        <taxon>Mytilinae</taxon>
        <taxon>Mytilus</taxon>
    </lineage>
</organism>
<dbReference type="AlphaFoldDB" id="A0A8B6GFB4"/>